<dbReference type="EMBL" id="BART01038608">
    <property type="protein sequence ID" value="GAH06333.1"/>
    <property type="molecule type" value="Genomic_DNA"/>
</dbReference>
<sequence length="61" mass="6569">FESGNSKKNTVDVTIQTDGVLIARAFAYETISNSGILIPSGSRITFEYNLNGNVSTGRCKI</sequence>
<accession>X1ECC9</accession>
<evidence type="ECO:0000313" key="1">
    <source>
        <dbReference type="EMBL" id="GAH06333.1"/>
    </source>
</evidence>
<dbReference type="AlphaFoldDB" id="X1ECC9"/>
<proteinExistence type="predicted"/>
<protein>
    <submittedName>
        <fullName evidence="1">Uncharacterized protein</fullName>
    </submittedName>
</protein>
<organism evidence="1">
    <name type="scientific">marine sediment metagenome</name>
    <dbReference type="NCBI Taxonomy" id="412755"/>
    <lineage>
        <taxon>unclassified sequences</taxon>
        <taxon>metagenomes</taxon>
        <taxon>ecological metagenomes</taxon>
    </lineage>
</organism>
<reference evidence="1" key="1">
    <citation type="journal article" date="2014" name="Front. Microbiol.">
        <title>High frequency of phylogenetically diverse reductive dehalogenase-homologous genes in deep subseafloor sedimentary metagenomes.</title>
        <authorList>
            <person name="Kawai M."/>
            <person name="Futagami T."/>
            <person name="Toyoda A."/>
            <person name="Takaki Y."/>
            <person name="Nishi S."/>
            <person name="Hori S."/>
            <person name="Arai W."/>
            <person name="Tsubouchi T."/>
            <person name="Morono Y."/>
            <person name="Uchiyama I."/>
            <person name="Ito T."/>
            <person name="Fujiyama A."/>
            <person name="Inagaki F."/>
            <person name="Takami H."/>
        </authorList>
    </citation>
    <scope>NUCLEOTIDE SEQUENCE</scope>
    <source>
        <strain evidence="1">Expedition CK06-06</strain>
    </source>
</reference>
<feature type="non-terminal residue" evidence="1">
    <location>
        <position position="1"/>
    </location>
</feature>
<comment type="caution">
    <text evidence="1">The sequence shown here is derived from an EMBL/GenBank/DDBJ whole genome shotgun (WGS) entry which is preliminary data.</text>
</comment>
<name>X1ECC9_9ZZZZ</name>
<gene>
    <name evidence="1" type="ORF">S01H4_63932</name>
</gene>